<sequence>MPFFYLQISKIKKRKNKCAREAGFNVMHIKLPVYDIFCKINHVLVNFASALKTCMVNTLKAFELGNTACLEKKRKQGEYK</sequence>
<gene>
    <name evidence="1" type="ORF">D7V32_08275</name>
</gene>
<comment type="caution">
    <text evidence="1">The sequence shown here is derived from an EMBL/GenBank/DDBJ whole genome shotgun (WGS) entry which is preliminary data.</text>
</comment>
<accession>A0A3A8ERE3</accession>
<dbReference type="AlphaFoldDB" id="A0A3A8ERE3"/>
<organism evidence="1 2">
    <name type="scientific">Acinetobacter tianfuensis</name>
    <dbReference type="NCBI Taxonomy" id="2419603"/>
    <lineage>
        <taxon>Bacteria</taxon>
        <taxon>Pseudomonadati</taxon>
        <taxon>Pseudomonadota</taxon>
        <taxon>Gammaproteobacteria</taxon>
        <taxon>Moraxellales</taxon>
        <taxon>Moraxellaceae</taxon>
        <taxon>Acinetobacter</taxon>
    </lineage>
</organism>
<evidence type="ECO:0000313" key="2">
    <source>
        <dbReference type="Proteomes" id="UP000282388"/>
    </source>
</evidence>
<dbReference type="Proteomes" id="UP000282388">
    <property type="component" value="Unassembled WGS sequence"/>
</dbReference>
<keyword evidence="2" id="KW-1185">Reference proteome</keyword>
<protein>
    <submittedName>
        <fullName evidence="1">Uncharacterized protein</fullName>
    </submittedName>
</protein>
<dbReference type="EMBL" id="RAXV01000015">
    <property type="protein sequence ID" value="RKG31451.1"/>
    <property type="molecule type" value="Genomic_DNA"/>
</dbReference>
<evidence type="ECO:0000313" key="1">
    <source>
        <dbReference type="EMBL" id="RKG31451.1"/>
    </source>
</evidence>
<reference evidence="1 2" key="1">
    <citation type="submission" date="2018-09" db="EMBL/GenBank/DDBJ databases">
        <title>The draft genome of Acinetobacter spp. strains.</title>
        <authorList>
            <person name="Qin J."/>
            <person name="Feng Y."/>
            <person name="Zong Z."/>
        </authorList>
    </citation>
    <scope>NUCLEOTIDE SEQUENCE [LARGE SCALE GENOMIC DNA]</scope>
    <source>
        <strain evidence="1 2">WCHAc060012</strain>
    </source>
</reference>
<name>A0A3A8ERE3_9GAMM</name>
<proteinExistence type="predicted"/>